<evidence type="ECO:0000313" key="3">
    <source>
        <dbReference type="Proteomes" id="UP000001941"/>
    </source>
</evidence>
<dbReference type="RefSeq" id="WP_011448282.1">
    <property type="nucleotide sequence ID" value="NC_007796.1"/>
</dbReference>
<dbReference type="InterPro" id="IPR000182">
    <property type="entry name" value="GNAT_dom"/>
</dbReference>
<dbReference type="KEGG" id="mhu:Mhun_1262"/>
<dbReference type="OrthoDB" id="110201at2157"/>
<dbReference type="PROSITE" id="PS51186">
    <property type="entry name" value="GNAT"/>
    <property type="match status" value="1"/>
</dbReference>
<organism evidence="2 3">
    <name type="scientific">Methanospirillum hungatei JF-1 (strain ATCC 27890 / DSM 864 / NBRC 100397 / JF-1)</name>
    <dbReference type="NCBI Taxonomy" id="323259"/>
    <lineage>
        <taxon>Archaea</taxon>
        <taxon>Methanobacteriati</taxon>
        <taxon>Methanobacteriota</taxon>
        <taxon>Stenosarchaea group</taxon>
        <taxon>Methanomicrobia</taxon>
        <taxon>Methanomicrobiales</taxon>
        <taxon>Methanospirillaceae</taxon>
        <taxon>Methanospirillum</taxon>
    </lineage>
</organism>
<dbReference type="Pfam" id="PF00583">
    <property type="entry name" value="Acetyltransf_1"/>
    <property type="match status" value="1"/>
</dbReference>
<proteinExistence type="predicted"/>
<dbReference type="STRING" id="323259.Mhun_1262"/>
<gene>
    <name evidence="2" type="ordered locus">Mhun_1262</name>
</gene>
<evidence type="ECO:0000313" key="2">
    <source>
        <dbReference type="EMBL" id="ABD41005.1"/>
    </source>
</evidence>
<dbReference type="eggNOG" id="arCOG00833">
    <property type="taxonomic scope" value="Archaea"/>
</dbReference>
<dbReference type="InterPro" id="IPR052523">
    <property type="entry name" value="Trichothecene_AcTrans"/>
</dbReference>
<dbReference type="GeneID" id="3925217"/>
<dbReference type="AlphaFoldDB" id="Q2FPM2"/>
<dbReference type="InterPro" id="IPR016181">
    <property type="entry name" value="Acyl_CoA_acyltransferase"/>
</dbReference>
<dbReference type="Proteomes" id="UP000001941">
    <property type="component" value="Chromosome"/>
</dbReference>
<dbReference type="SUPFAM" id="SSF55729">
    <property type="entry name" value="Acyl-CoA N-acyltransferases (Nat)"/>
    <property type="match status" value="1"/>
</dbReference>
<dbReference type="EMBL" id="CP000254">
    <property type="protein sequence ID" value="ABD41005.1"/>
    <property type="molecule type" value="Genomic_DNA"/>
</dbReference>
<dbReference type="InParanoid" id="Q2FPM2"/>
<dbReference type="CDD" id="cd04301">
    <property type="entry name" value="NAT_SF"/>
    <property type="match status" value="1"/>
</dbReference>
<dbReference type="PANTHER" id="PTHR42791:SF1">
    <property type="entry name" value="N-ACETYLTRANSFERASE DOMAIN-CONTAINING PROTEIN"/>
    <property type="match status" value="1"/>
</dbReference>
<dbReference type="EnsemblBacteria" id="ABD41005">
    <property type="protein sequence ID" value="ABD41005"/>
    <property type="gene ID" value="Mhun_1262"/>
</dbReference>
<feature type="domain" description="N-acetyltransferase" evidence="1">
    <location>
        <begin position="58"/>
        <end position="207"/>
    </location>
</feature>
<dbReference type="HOGENOM" id="CLU_060131_7_1_2"/>
<reference evidence="3" key="1">
    <citation type="journal article" date="2016" name="Stand. Genomic Sci.">
        <title>Complete genome sequence of Methanospirillum hungatei type strain JF1.</title>
        <authorList>
            <person name="Gunsalus R.P."/>
            <person name="Cook L.E."/>
            <person name="Crable B."/>
            <person name="Rohlin L."/>
            <person name="McDonald E."/>
            <person name="Mouttaki H."/>
            <person name="Sieber J.R."/>
            <person name="Poweleit N."/>
            <person name="Zhou H."/>
            <person name="Lapidus A.L."/>
            <person name="Daligault H.E."/>
            <person name="Land M."/>
            <person name="Gilna P."/>
            <person name="Ivanova N."/>
            <person name="Kyrpides N."/>
            <person name="Culley D.E."/>
            <person name="McInerney M.J."/>
        </authorList>
    </citation>
    <scope>NUCLEOTIDE SEQUENCE [LARGE SCALE GENOMIC DNA]</scope>
    <source>
        <strain evidence="3">ATCC 27890 / DSM 864 / NBRC 100397 / JF-1</strain>
    </source>
</reference>
<dbReference type="Gene3D" id="3.40.630.30">
    <property type="match status" value="1"/>
</dbReference>
<dbReference type="GO" id="GO:0016747">
    <property type="term" value="F:acyltransferase activity, transferring groups other than amino-acyl groups"/>
    <property type="evidence" value="ECO:0007669"/>
    <property type="project" value="InterPro"/>
</dbReference>
<evidence type="ECO:0000259" key="1">
    <source>
        <dbReference type="PROSITE" id="PS51186"/>
    </source>
</evidence>
<sequence>MISGKIPGLMPLRREQITVAADILTSAFENDPKIAYLFSQKGEGHTIQSELFRFELTYTLRYGWVYTTPDPLRGVALWLPSDKSEITTFRGLISGGIRLQRKIGKEAMNRVLEFSHHIDKKHMTEMPYIHLYLFVLGVHPDYQNQGVAGRLIRPVLDHVEKIGIDCYLTTQNEENIGFYEHFGFEMISNEYLELMQVPVITMKKTGKY</sequence>
<keyword evidence="3" id="KW-1185">Reference proteome</keyword>
<accession>Q2FPM2</accession>
<protein>
    <submittedName>
        <fullName evidence="2">GCN5-related N-acetyltransferase</fullName>
    </submittedName>
</protein>
<name>Q2FPM2_METHJ</name>
<dbReference type="PANTHER" id="PTHR42791">
    <property type="entry name" value="GNAT FAMILY ACETYLTRANSFERASE"/>
    <property type="match status" value="1"/>
</dbReference>